<comment type="caution">
    <text evidence="6">The sequence shown here is derived from an EMBL/GenBank/DDBJ whole genome shotgun (WGS) entry which is preliminary data.</text>
</comment>
<evidence type="ECO:0000256" key="3">
    <source>
        <dbReference type="ARBA" id="ARBA00022980"/>
    </source>
</evidence>
<keyword evidence="3" id="KW-0689">Ribosomal protein</keyword>
<dbReference type="AlphaFoldDB" id="A0A9Q0G0M2"/>
<evidence type="ECO:0000313" key="7">
    <source>
        <dbReference type="Proteomes" id="UP001141552"/>
    </source>
</evidence>
<dbReference type="GO" id="GO:0006412">
    <property type="term" value="P:translation"/>
    <property type="evidence" value="ECO:0007669"/>
    <property type="project" value="InterPro"/>
</dbReference>
<sequence>MMLRGGGPGHASIWHRGIEPTLVELARKYNQYKKICSKCYARLPPNATNCRKKKCGHSNELRRRKVYGECVN</sequence>
<dbReference type="FunFam" id="4.10.1060.50:FF:000001">
    <property type="entry name" value="ubiquitin-60S ribosomal protein L40"/>
    <property type="match status" value="1"/>
</dbReference>
<evidence type="ECO:0000259" key="5">
    <source>
        <dbReference type="SMART" id="SM01377"/>
    </source>
</evidence>
<evidence type="ECO:0000313" key="6">
    <source>
        <dbReference type="EMBL" id="KAJ4839781.1"/>
    </source>
</evidence>
<reference evidence="6" key="2">
    <citation type="journal article" date="2023" name="Plants (Basel)">
        <title>Annotation of the Turnera subulata (Passifloraceae) Draft Genome Reveals the S-Locus Evolved after the Divergence of Turneroideae from Passifloroideae in a Stepwise Manner.</title>
        <authorList>
            <person name="Henning P.M."/>
            <person name="Roalson E.H."/>
            <person name="Mir W."/>
            <person name="McCubbin A.G."/>
            <person name="Shore J.S."/>
        </authorList>
    </citation>
    <scope>NUCLEOTIDE SEQUENCE</scope>
    <source>
        <strain evidence="6">F60SS</strain>
    </source>
</reference>
<dbReference type="GO" id="GO:0005737">
    <property type="term" value="C:cytoplasm"/>
    <property type="evidence" value="ECO:0007669"/>
    <property type="project" value="UniProtKB-SubCell"/>
</dbReference>
<dbReference type="SMART" id="SM01377">
    <property type="entry name" value="Ribosomal_L40e"/>
    <property type="match status" value="1"/>
</dbReference>
<proteinExistence type="predicted"/>
<dbReference type="SUPFAM" id="SSF57829">
    <property type="entry name" value="Zn-binding ribosomal proteins"/>
    <property type="match status" value="1"/>
</dbReference>
<reference evidence="6" key="1">
    <citation type="submission" date="2022-02" db="EMBL/GenBank/DDBJ databases">
        <authorList>
            <person name="Henning P.M."/>
            <person name="McCubbin A.G."/>
            <person name="Shore J.S."/>
        </authorList>
    </citation>
    <scope>NUCLEOTIDE SEQUENCE</scope>
    <source>
        <strain evidence="6">F60SS</strain>
        <tissue evidence="6">Leaves</tissue>
    </source>
</reference>
<gene>
    <name evidence="6" type="ORF">Tsubulata_026576</name>
</gene>
<keyword evidence="4" id="KW-0687">Ribonucleoprotein</keyword>
<dbReference type="Pfam" id="PF01020">
    <property type="entry name" value="Ribosomal_L40e"/>
    <property type="match status" value="1"/>
</dbReference>
<comment type="subcellular location">
    <subcellularLocation>
        <location evidence="1">Cytoplasm</location>
    </subcellularLocation>
</comment>
<feature type="domain" description="Large ribosomal subunit protein eL40" evidence="5">
    <location>
        <begin position="17"/>
        <end position="68"/>
    </location>
</feature>
<organism evidence="6 7">
    <name type="scientific">Turnera subulata</name>
    <dbReference type="NCBI Taxonomy" id="218843"/>
    <lineage>
        <taxon>Eukaryota</taxon>
        <taxon>Viridiplantae</taxon>
        <taxon>Streptophyta</taxon>
        <taxon>Embryophyta</taxon>
        <taxon>Tracheophyta</taxon>
        <taxon>Spermatophyta</taxon>
        <taxon>Magnoliopsida</taxon>
        <taxon>eudicotyledons</taxon>
        <taxon>Gunneridae</taxon>
        <taxon>Pentapetalae</taxon>
        <taxon>rosids</taxon>
        <taxon>fabids</taxon>
        <taxon>Malpighiales</taxon>
        <taxon>Passifloraceae</taxon>
        <taxon>Turnera</taxon>
    </lineage>
</organism>
<keyword evidence="2" id="KW-0963">Cytoplasm</keyword>
<dbReference type="OrthoDB" id="811849at2759"/>
<dbReference type="InterPro" id="IPR011332">
    <property type="entry name" value="Ribosomal_zn-bd"/>
</dbReference>
<dbReference type="GO" id="GO:0005840">
    <property type="term" value="C:ribosome"/>
    <property type="evidence" value="ECO:0007669"/>
    <property type="project" value="UniProtKB-KW"/>
</dbReference>
<dbReference type="GO" id="GO:0003735">
    <property type="term" value="F:structural constituent of ribosome"/>
    <property type="evidence" value="ECO:0007669"/>
    <property type="project" value="InterPro"/>
</dbReference>
<dbReference type="InterPro" id="IPR038587">
    <property type="entry name" value="Ribosomal_eL40_sf"/>
</dbReference>
<dbReference type="EMBL" id="JAKUCV010003195">
    <property type="protein sequence ID" value="KAJ4839781.1"/>
    <property type="molecule type" value="Genomic_DNA"/>
</dbReference>
<keyword evidence="7" id="KW-1185">Reference proteome</keyword>
<name>A0A9Q0G0M2_9ROSI</name>
<protein>
    <recommendedName>
        <fullName evidence="5">Large ribosomal subunit protein eL40 domain-containing protein</fullName>
    </recommendedName>
</protein>
<evidence type="ECO:0000256" key="1">
    <source>
        <dbReference type="ARBA" id="ARBA00004496"/>
    </source>
</evidence>
<dbReference type="Gene3D" id="4.10.1060.50">
    <property type="match status" value="1"/>
</dbReference>
<dbReference type="Proteomes" id="UP001141552">
    <property type="component" value="Unassembled WGS sequence"/>
</dbReference>
<accession>A0A9Q0G0M2</accession>
<dbReference type="GO" id="GO:1990904">
    <property type="term" value="C:ribonucleoprotein complex"/>
    <property type="evidence" value="ECO:0007669"/>
    <property type="project" value="UniProtKB-KW"/>
</dbReference>
<evidence type="ECO:0000256" key="2">
    <source>
        <dbReference type="ARBA" id="ARBA00022490"/>
    </source>
</evidence>
<evidence type="ECO:0000256" key="4">
    <source>
        <dbReference type="ARBA" id="ARBA00023274"/>
    </source>
</evidence>
<dbReference type="InterPro" id="IPR001975">
    <property type="entry name" value="Ribosomal_eL40_dom"/>
</dbReference>